<feature type="region of interest" description="Disordered" evidence="1">
    <location>
        <begin position="125"/>
        <end position="157"/>
    </location>
</feature>
<evidence type="ECO:0000313" key="3">
    <source>
        <dbReference type="Proteomes" id="UP001476950"/>
    </source>
</evidence>
<evidence type="ECO:0000313" key="2">
    <source>
        <dbReference type="EMBL" id="MEP1059242.1"/>
    </source>
</evidence>
<keyword evidence="3" id="KW-1185">Reference proteome</keyword>
<feature type="region of interest" description="Disordered" evidence="1">
    <location>
        <begin position="58"/>
        <end position="102"/>
    </location>
</feature>
<feature type="compositionally biased region" description="Low complexity" evidence="1">
    <location>
        <begin position="59"/>
        <end position="74"/>
    </location>
</feature>
<proteinExistence type="predicted"/>
<comment type="caution">
    <text evidence="2">The sequence shown here is derived from an EMBL/GenBank/DDBJ whole genome shotgun (WGS) entry which is preliminary data.</text>
</comment>
<feature type="compositionally biased region" description="Low complexity" evidence="1">
    <location>
        <begin position="91"/>
        <end position="102"/>
    </location>
</feature>
<accession>A0ABV0KJ22</accession>
<name>A0ABV0KJ22_9CYAN</name>
<protein>
    <submittedName>
        <fullName evidence="2">Uncharacterized protein</fullName>
    </submittedName>
</protein>
<dbReference type="EMBL" id="JAMPLM010000009">
    <property type="protein sequence ID" value="MEP1059242.1"/>
    <property type="molecule type" value="Genomic_DNA"/>
</dbReference>
<gene>
    <name evidence="2" type="ORF">NDI38_12410</name>
</gene>
<dbReference type="Proteomes" id="UP001476950">
    <property type="component" value="Unassembled WGS sequence"/>
</dbReference>
<organism evidence="2 3">
    <name type="scientific">Stenomitos frigidus AS-A4</name>
    <dbReference type="NCBI Taxonomy" id="2933935"/>
    <lineage>
        <taxon>Bacteria</taxon>
        <taxon>Bacillati</taxon>
        <taxon>Cyanobacteriota</taxon>
        <taxon>Cyanophyceae</taxon>
        <taxon>Leptolyngbyales</taxon>
        <taxon>Leptolyngbyaceae</taxon>
        <taxon>Stenomitos</taxon>
    </lineage>
</organism>
<dbReference type="RefSeq" id="WP_190449000.1">
    <property type="nucleotide sequence ID" value="NZ_JAMPLM010000009.1"/>
</dbReference>
<sequence>MSSFVNLLKNIVSGLFSFLSGLVGSKKSQEAIAEAAPKPRKARNSGYFLELDDAKGVGSAATPAQASKQQPAKAEPIKAEPAKAAVQSNQVKPPVVAEPKPAPKPVAANAALNLPQPTVTTFAPKYLASNGSSNGRRRPGANMSSFLDMARQIKTAD</sequence>
<reference evidence="2 3" key="1">
    <citation type="submission" date="2022-04" db="EMBL/GenBank/DDBJ databases">
        <title>Positive selection, recombination, and allopatry shape intraspecific diversity of widespread and dominant cyanobacteria.</title>
        <authorList>
            <person name="Wei J."/>
            <person name="Shu W."/>
            <person name="Hu C."/>
        </authorList>
    </citation>
    <scope>NUCLEOTIDE SEQUENCE [LARGE SCALE GENOMIC DNA]</scope>
    <source>
        <strain evidence="2 3">AS-A4</strain>
    </source>
</reference>
<evidence type="ECO:0000256" key="1">
    <source>
        <dbReference type="SAM" id="MobiDB-lite"/>
    </source>
</evidence>